<evidence type="ECO:0000313" key="3">
    <source>
        <dbReference type="Proteomes" id="UP001529369"/>
    </source>
</evidence>
<dbReference type="RefSeq" id="WP_290318285.1">
    <property type="nucleotide sequence ID" value="NZ_JAUFPN010000171.1"/>
</dbReference>
<evidence type="ECO:0000313" key="2">
    <source>
        <dbReference type="EMBL" id="MDN3566366.1"/>
    </source>
</evidence>
<keyword evidence="1" id="KW-1133">Transmembrane helix</keyword>
<feature type="transmembrane region" description="Helical" evidence="1">
    <location>
        <begin position="249"/>
        <end position="272"/>
    </location>
</feature>
<keyword evidence="3" id="KW-1185">Reference proteome</keyword>
<dbReference type="EMBL" id="JAUFPN010000171">
    <property type="protein sequence ID" value="MDN3566366.1"/>
    <property type="molecule type" value="Genomic_DNA"/>
</dbReference>
<dbReference type="Proteomes" id="UP001529369">
    <property type="component" value="Unassembled WGS sequence"/>
</dbReference>
<name>A0ABT8A9R0_9PROT</name>
<accession>A0ABT8A9R0</accession>
<organism evidence="2 3">
    <name type="scientific">Paeniroseomonas aquatica</name>
    <dbReference type="NCBI Taxonomy" id="373043"/>
    <lineage>
        <taxon>Bacteria</taxon>
        <taxon>Pseudomonadati</taxon>
        <taxon>Pseudomonadota</taxon>
        <taxon>Alphaproteobacteria</taxon>
        <taxon>Acetobacterales</taxon>
        <taxon>Acetobacteraceae</taxon>
        <taxon>Paeniroseomonas</taxon>
    </lineage>
</organism>
<gene>
    <name evidence="2" type="ORF">QWZ14_18495</name>
</gene>
<keyword evidence="1" id="KW-0472">Membrane</keyword>
<evidence type="ECO:0000256" key="1">
    <source>
        <dbReference type="SAM" id="Phobius"/>
    </source>
</evidence>
<keyword evidence="1" id="KW-0812">Transmembrane</keyword>
<reference evidence="3" key="1">
    <citation type="journal article" date="2019" name="Int. J. Syst. Evol. Microbiol.">
        <title>The Global Catalogue of Microorganisms (GCM) 10K type strain sequencing project: providing services to taxonomists for standard genome sequencing and annotation.</title>
        <authorList>
            <consortium name="The Broad Institute Genomics Platform"/>
            <consortium name="The Broad Institute Genome Sequencing Center for Infectious Disease"/>
            <person name="Wu L."/>
            <person name="Ma J."/>
        </authorList>
    </citation>
    <scope>NUCLEOTIDE SEQUENCE [LARGE SCALE GENOMIC DNA]</scope>
    <source>
        <strain evidence="3">CECT 7131</strain>
    </source>
</reference>
<comment type="caution">
    <text evidence="2">The sequence shown here is derived from an EMBL/GenBank/DDBJ whole genome shotgun (WGS) entry which is preliminary data.</text>
</comment>
<evidence type="ECO:0008006" key="4">
    <source>
        <dbReference type="Google" id="ProtNLM"/>
    </source>
</evidence>
<sequence length="297" mass="31935">MPLHQLLRGIWLRRWSMLLATALILVPGATLVMEWPRHYLAQAMVAPAETTGVATSTLISPMPLVQGGLLDNRASGNFGIYLDALRAPEAAAMLARETGLLAHLTALRAAGPLGALRRALRWRIEADLDDAESWLENAFSATQGIATATVTLTLEHRDRAAALDALRRLHALAEAKVRADLQQQTRGRLAAIEARLAAEPDLYQRAALFELLGAQQRIALVLAADEAVAARMVSAPMVELRPSLPNRPLLLLLLALVAPLAAALGTACLVLLRAPGRRRTPQLELELGPGRYGVGAE</sequence>
<protein>
    <recommendedName>
        <fullName evidence="4">Polysaccharide chain length determinant N-terminal domain-containing protein</fullName>
    </recommendedName>
</protein>
<proteinExistence type="predicted"/>